<dbReference type="GO" id="GO:0003824">
    <property type="term" value="F:catalytic activity"/>
    <property type="evidence" value="ECO:0007669"/>
    <property type="project" value="InterPro"/>
</dbReference>
<dbReference type="EMBL" id="UOEM01000059">
    <property type="protein sequence ID" value="VAW13139.1"/>
    <property type="molecule type" value="Genomic_DNA"/>
</dbReference>
<name>A0A3B0TLQ3_9ZZZZ</name>
<dbReference type="Pfam" id="PF12697">
    <property type="entry name" value="Abhydrolase_6"/>
    <property type="match status" value="1"/>
</dbReference>
<reference evidence="2" key="1">
    <citation type="submission" date="2018-06" db="EMBL/GenBank/DDBJ databases">
        <authorList>
            <person name="Zhirakovskaya E."/>
        </authorList>
    </citation>
    <scope>NUCLEOTIDE SEQUENCE</scope>
</reference>
<evidence type="ECO:0000313" key="2">
    <source>
        <dbReference type="EMBL" id="VAW13139.1"/>
    </source>
</evidence>
<dbReference type="InterPro" id="IPR050228">
    <property type="entry name" value="Carboxylesterase_BioH"/>
</dbReference>
<dbReference type="InterPro" id="IPR000073">
    <property type="entry name" value="AB_hydrolase_1"/>
</dbReference>
<evidence type="ECO:0000259" key="1">
    <source>
        <dbReference type="Pfam" id="PF12697"/>
    </source>
</evidence>
<dbReference type="InterPro" id="IPR000639">
    <property type="entry name" value="Epox_hydrolase-like"/>
</dbReference>
<dbReference type="AlphaFoldDB" id="A0A3B0TLQ3"/>
<gene>
    <name evidence="2" type="ORF">MNBD_ALPHA09-289</name>
</gene>
<protein>
    <recommendedName>
        <fullName evidence="1">AB hydrolase-1 domain-containing protein</fullName>
    </recommendedName>
</protein>
<dbReference type="SUPFAM" id="SSF53474">
    <property type="entry name" value="alpha/beta-Hydrolases"/>
    <property type="match status" value="1"/>
</dbReference>
<dbReference type="InterPro" id="IPR029058">
    <property type="entry name" value="AB_hydrolase_fold"/>
</dbReference>
<dbReference type="PRINTS" id="PR00111">
    <property type="entry name" value="ABHYDROLASE"/>
</dbReference>
<sequence length="265" mass="27361">MDITVDGKKTIAATGDAPFDPRKPTLVFIHGAGMDRTVWAMQARHPAFSGHNVLAVDLPGHGLSAGQALTSIEDMAAWIVSLLDALKVSKATLAGHSMGALIALEAAARAPARIERLALLGVTFPMRVAPGLLEAAKSNDISAVRMIVGWAYAPGNAMGSGPAPGLRMTGAGQNLLASAAPGVLYADLAACNTYTAGLTRAAEVAVPALFLLGARDRMARPRGAMALADAMARAEVKTLDRSGHMMMSEAPREVVATLGAFLKVS</sequence>
<feature type="domain" description="AB hydrolase-1" evidence="1">
    <location>
        <begin position="26"/>
        <end position="256"/>
    </location>
</feature>
<dbReference type="PANTHER" id="PTHR43194">
    <property type="entry name" value="HYDROLASE ALPHA/BETA FOLD FAMILY"/>
    <property type="match status" value="1"/>
</dbReference>
<dbReference type="Gene3D" id="3.40.50.1820">
    <property type="entry name" value="alpha/beta hydrolase"/>
    <property type="match status" value="1"/>
</dbReference>
<dbReference type="PRINTS" id="PR00412">
    <property type="entry name" value="EPOXHYDRLASE"/>
</dbReference>
<dbReference type="PANTHER" id="PTHR43194:SF5">
    <property type="entry name" value="PIMELOYL-[ACYL-CARRIER PROTEIN] METHYL ESTER ESTERASE"/>
    <property type="match status" value="1"/>
</dbReference>
<proteinExistence type="predicted"/>
<accession>A0A3B0TLQ3</accession>
<organism evidence="2">
    <name type="scientific">hydrothermal vent metagenome</name>
    <dbReference type="NCBI Taxonomy" id="652676"/>
    <lineage>
        <taxon>unclassified sequences</taxon>
        <taxon>metagenomes</taxon>
        <taxon>ecological metagenomes</taxon>
    </lineage>
</organism>